<accession>A0A2X0ZBZ6</accession>
<evidence type="ECO:0000256" key="2">
    <source>
        <dbReference type="SAM" id="Phobius"/>
    </source>
</evidence>
<dbReference type="InterPro" id="IPR055729">
    <property type="entry name" value="DUF7305"/>
</dbReference>
<dbReference type="EMBL" id="UAQE01000001">
    <property type="protein sequence ID" value="SPU00001.1"/>
    <property type="molecule type" value="Genomic_DNA"/>
</dbReference>
<feature type="transmembrane region" description="Helical" evidence="2">
    <location>
        <begin position="12"/>
        <end position="33"/>
    </location>
</feature>
<dbReference type="RefSeq" id="WP_112117553.1">
    <property type="nucleotide sequence ID" value="NZ_UAQE01000001.1"/>
</dbReference>
<evidence type="ECO:0000256" key="1">
    <source>
        <dbReference type="SAM" id="MobiDB-lite"/>
    </source>
</evidence>
<sequence length="545" mass="59039">MSKQIKNQRGSALALALFLVVIISILGISLLSVSSNSLKQVDYERKDQAVFYIAEAGMSLAKLEVKKELSEIQSRSYQQITKWIDSENTRRKSTRPQLPRLKKAEAEAEYRRILNSEFKAFKNAPSILESHAISSGKVASITLDTELPADGTPLLYRINIVSKGSIEGSKEREVTQEIKIEPRLPFSEDGDSGDGTGENNNEQPPGSFPDGYASIVSGNISITEGGSVTGNVSLQNGTFTLKGGAKVNGDISLENPNNIIADHWLSYTTVPKLNIDPKSYLPPTFFPDDKFLAANNISYASKQTIGDQWNPYDVIDNQGNYNAPHTWRDPKYTLNLSTGSSSIKFRNFTVDTGNDFTIDVGDKEVDIYIDNLNIKNGKIFIKGNGKLNIYAKNITNFIGPFNQNGNPSQLNIYHQGSSTINLNANSKIAGSIINKSSNMVLTSGAAIYGNIISGGRSIEISGGMQTNGQYIIAPNATINLRGGGNITGIVVANNISSSGGTSITYGGPATPLPPGVVPETETSDYPTPNVKDNLFWTEETSMIEN</sequence>
<dbReference type="AlphaFoldDB" id="A0A2X0ZBZ6"/>
<evidence type="ECO:0000313" key="5">
    <source>
        <dbReference type="Proteomes" id="UP000251431"/>
    </source>
</evidence>
<protein>
    <submittedName>
        <fullName evidence="4">Tfp pilus assembly protein PilX</fullName>
    </submittedName>
</protein>
<keyword evidence="2" id="KW-0812">Transmembrane</keyword>
<gene>
    <name evidence="4" type="ORF">NCTC7582_02881</name>
</gene>
<feature type="compositionally biased region" description="Basic and acidic residues" evidence="1">
    <location>
        <begin position="171"/>
        <end position="182"/>
    </location>
</feature>
<proteinExistence type="predicted"/>
<dbReference type="Proteomes" id="UP000251431">
    <property type="component" value="Unassembled WGS sequence"/>
</dbReference>
<organism evidence="4 5">
    <name type="scientific">Lysinibacillus capsici</name>
    <dbReference type="NCBI Taxonomy" id="2115968"/>
    <lineage>
        <taxon>Bacteria</taxon>
        <taxon>Bacillati</taxon>
        <taxon>Bacillota</taxon>
        <taxon>Bacilli</taxon>
        <taxon>Bacillales</taxon>
        <taxon>Bacillaceae</taxon>
        <taxon>Lysinibacillus</taxon>
    </lineage>
</organism>
<keyword evidence="2" id="KW-0472">Membrane</keyword>
<evidence type="ECO:0000259" key="3">
    <source>
        <dbReference type="Pfam" id="PF23981"/>
    </source>
</evidence>
<dbReference type="Pfam" id="PF23981">
    <property type="entry name" value="DUF7305"/>
    <property type="match status" value="1"/>
</dbReference>
<feature type="domain" description="DUF7305" evidence="3">
    <location>
        <begin position="350"/>
        <end position="458"/>
    </location>
</feature>
<feature type="region of interest" description="Disordered" evidence="1">
    <location>
        <begin position="171"/>
        <end position="210"/>
    </location>
</feature>
<reference evidence="4 5" key="1">
    <citation type="submission" date="2018-06" db="EMBL/GenBank/DDBJ databases">
        <authorList>
            <consortium name="Pathogen Informatics"/>
            <person name="Doyle S."/>
        </authorList>
    </citation>
    <scope>NUCLEOTIDE SEQUENCE [LARGE SCALE GENOMIC DNA]</scope>
    <source>
        <strain evidence="4 5">NCTC7582</strain>
    </source>
</reference>
<evidence type="ECO:0000313" key="4">
    <source>
        <dbReference type="EMBL" id="SPU00001.1"/>
    </source>
</evidence>
<name>A0A2X0ZBZ6_9BACI</name>
<keyword evidence="2" id="KW-1133">Transmembrane helix</keyword>